<keyword evidence="3 5" id="KW-0698">rRNA processing</keyword>
<dbReference type="Pfam" id="PF01782">
    <property type="entry name" value="RimM"/>
    <property type="match status" value="1"/>
</dbReference>
<keyword evidence="9" id="KW-1185">Reference proteome</keyword>
<dbReference type="Proteomes" id="UP001161160">
    <property type="component" value="Unassembled WGS sequence"/>
</dbReference>
<evidence type="ECO:0000256" key="3">
    <source>
        <dbReference type="ARBA" id="ARBA00022552"/>
    </source>
</evidence>
<evidence type="ECO:0000313" key="9">
    <source>
        <dbReference type="Proteomes" id="UP001161160"/>
    </source>
</evidence>
<dbReference type="SUPFAM" id="SSF50346">
    <property type="entry name" value="PRC-barrel domain"/>
    <property type="match status" value="1"/>
</dbReference>
<dbReference type="InterPro" id="IPR036976">
    <property type="entry name" value="RimM_N_sf"/>
</dbReference>
<dbReference type="Gene3D" id="2.30.30.240">
    <property type="entry name" value="PRC-barrel domain"/>
    <property type="match status" value="1"/>
</dbReference>
<evidence type="ECO:0000256" key="4">
    <source>
        <dbReference type="ARBA" id="ARBA00023186"/>
    </source>
</evidence>
<evidence type="ECO:0000313" key="8">
    <source>
        <dbReference type="EMBL" id="MDH6503368.1"/>
    </source>
</evidence>
<evidence type="ECO:0000256" key="2">
    <source>
        <dbReference type="ARBA" id="ARBA00022517"/>
    </source>
</evidence>
<dbReference type="HAMAP" id="MF_00014">
    <property type="entry name" value="Ribosome_mat_RimM"/>
    <property type="match status" value="1"/>
</dbReference>
<dbReference type="GO" id="GO:0005737">
    <property type="term" value="C:cytoplasm"/>
    <property type="evidence" value="ECO:0007669"/>
    <property type="project" value="UniProtKB-SubCell"/>
</dbReference>
<comment type="function">
    <text evidence="5">An accessory protein needed during the final step in the assembly of 30S ribosomal subunit, possibly for assembly of the head region. Essential for efficient processing of 16S rRNA. May be needed both before and after RbfA during the maturation of 16S rRNA. It has affinity for free ribosomal 30S subunits but not for 70S ribosomes.</text>
</comment>
<dbReference type="NCBIfam" id="TIGR02273">
    <property type="entry name" value="16S_RimM"/>
    <property type="match status" value="1"/>
</dbReference>
<protein>
    <recommendedName>
        <fullName evidence="5">Ribosome maturation factor RimM</fullName>
    </recommendedName>
</protein>
<evidence type="ECO:0000259" key="6">
    <source>
        <dbReference type="Pfam" id="PF01782"/>
    </source>
</evidence>
<proteinExistence type="inferred from homology"/>
<keyword evidence="4 5" id="KW-0143">Chaperone</keyword>
<comment type="subunit">
    <text evidence="5">Binds ribosomal protein uS19.</text>
</comment>
<dbReference type="InterPro" id="IPR011961">
    <property type="entry name" value="RimM"/>
</dbReference>
<name>A0AA43M744_9BURK</name>
<dbReference type="InterPro" id="IPR009000">
    <property type="entry name" value="Transl_B-barrel_sf"/>
</dbReference>
<sequence>MSCYLGKMGNFTMSTPSLDTLIELGAIADAQGLQGQIKVRPHSTDPVALLSSKEIWLSLIPRRDAGVSASHEQASLRAYKVKQAKMHSGTVVMALDGVTDRDQALALKGARILVGREVFPKAQADSFYWVDLIGCQAKNLQDEILGEVIDMTEHGAHGVIAIGDASTKVIKQLVPFVKEVVQNVDLPNKVIILDWQSDW</sequence>
<dbReference type="InterPro" id="IPR011033">
    <property type="entry name" value="PRC_barrel-like_sf"/>
</dbReference>
<dbReference type="PANTHER" id="PTHR33692:SF1">
    <property type="entry name" value="RIBOSOME MATURATION FACTOR RIMM"/>
    <property type="match status" value="1"/>
</dbReference>
<keyword evidence="2 5" id="KW-0690">Ribosome biogenesis</keyword>
<gene>
    <name evidence="5" type="primary">rimM</name>
    <name evidence="8" type="ORF">M2127_000655</name>
</gene>
<dbReference type="Pfam" id="PF24986">
    <property type="entry name" value="PRC_RimM"/>
    <property type="match status" value="1"/>
</dbReference>
<evidence type="ECO:0000256" key="5">
    <source>
        <dbReference type="HAMAP-Rule" id="MF_00014"/>
    </source>
</evidence>
<comment type="domain">
    <text evidence="5">The PRC barrel domain binds ribosomal protein uS19.</text>
</comment>
<feature type="domain" description="Ribosome maturation factor RimM PRC barrel" evidence="7">
    <location>
        <begin position="129"/>
        <end position="199"/>
    </location>
</feature>
<feature type="domain" description="RimM N-terminal" evidence="6">
    <location>
        <begin position="24"/>
        <end position="117"/>
    </location>
</feature>
<evidence type="ECO:0000256" key="1">
    <source>
        <dbReference type="ARBA" id="ARBA00022490"/>
    </source>
</evidence>
<accession>A0AA43M744</accession>
<organism evidence="8 9">
    <name type="scientific">Polynucleobacter sphagniphilus</name>
    <dbReference type="NCBI Taxonomy" id="1743169"/>
    <lineage>
        <taxon>Bacteria</taxon>
        <taxon>Pseudomonadati</taxon>
        <taxon>Pseudomonadota</taxon>
        <taxon>Betaproteobacteria</taxon>
        <taxon>Burkholderiales</taxon>
        <taxon>Burkholderiaceae</taxon>
        <taxon>Polynucleobacter</taxon>
    </lineage>
</organism>
<dbReference type="SUPFAM" id="SSF50447">
    <property type="entry name" value="Translation proteins"/>
    <property type="match status" value="1"/>
</dbReference>
<dbReference type="GO" id="GO:0006364">
    <property type="term" value="P:rRNA processing"/>
    <property type="evidence" value="ECO:0007669"/>
    <property type="project" value="UniProtKB-UniRule"/>
</dbReference>
<dbReference type="AlphaFoldDB" id="A0AA43M744"/>
<dbReference type="InterPro" id="IPR002676">
    <property type="entry name" value="RimM_N"/>
</dbReference>
<comment type="caution">
    <text evidence="8">The sequence shown here is derived from an EMBL/GenBank/DDBJ whole genome shotgun (WGS) entry which is preliminary data.</text>
</comment>
<reference evidence="8" key="1">
    <citation type="submission" date="2023-04" db="EMBL/GenBank/DDBJ databases">
        <title>Genome Encyclopedia of Bacteria and Archaea VI: Functional Genomics of Type Strains.</title>
        <authorList>
            <person name="Whitman W."/>
        </authorList>
    </citation>
    <scope>NUCLEOTIDE SEQUENCE</scope>
    <source>
        <strain evidence="8">Enz.4-51</strain>
    </source>
</reference>
<dbReference type="EMBL" id="JARXYA010000002">
    <property type="protein sequence ID" value="MDH6503368.1"/>
    <property type="molecule type" value="Genomic_DNA"/>
</dbReference>
<dbReference type="GO" id="GO:0005840">
    <property type="term" value="C:ribosome"/>
    <property type="evidence" value="ECO:0007669"/>
    <property type="project" value="InterPro"/>
</dbReference>
<dbReference type="InterPro" id="IPR056792">
    <property type="entry name" value="PRC_RimM"/>
</dbReference>
<dbReference type="Gene3D" id="2.40.30.60">
    <property type="entry name" value="RimM"/>
    <property type="match status" value="1"/>
</dbReference>
<dbReference type="PANTHER" id="PTHR33692">
    <property type="entry name" value="RIBOSOME MATURATION FACTOR RIMM"/>
    <property type="match status" value="1"/>
</dbReference>
<keyword evidence="1 5" id="KW-0963">Cytoplasm</keyword>
<dbReference type="GO" id="GO:0043022">
    <property type="term" value="F:ribosome binding"/>
    <property type="evidence" value="ECO:0007669"/>
    <property type="project" value="InterPro"/>
</dbReference>
<dbReference type="GO" id="GO:0042274">
    <property type="term" value="P:ribosomal small subunit biogenesis"/>
    <property type="evidence" value="ECO:0007669"/>
    <property type="project" value="UniProtKB-UniRule"/>
</dbReference>
<comment type="similarity">
    <text evidence="5">Belongs to the RimM family.</text>
</comment>
<evidence type="ECO:0000259" key="7">
    <source>
        <dbReference type="Pfam" id="PF24986"/>
    </source>
</evidence>
<comment type="subcellular location">
    <subcellularLocation>
        <location evidence="5">Cytoplasm</location>
    </subcellularLocation>
</comment>